<dbReference type="Proteomes" id="UP000007635">
    <property type="component" value="Chromosome XVIII"/>
</dbReference>
<feature type="region of interest" description="Disordered" evidence="1">
    <location>
        <begin position="25"/>
        <end position="62"/>
    </location>
</feature>
<name>A0AAQ4Q1G6_GASAC</name>
<dbReference type="GO" id="GO:0005634">
    <property type="term" value="C:nucleus"/>
    <property type="evidence" value="ECO:0007669"/>
    <property type="project" value="TreeGrafter"/>
</dbReference>
<dbReference type="Pfam" id="PF20750">
    <property type="entry name" value="PAP_NTPase"/>
    <property type="match status" value="1"/>
</dbReference>
<evidence type="ECO:0000313" key="4">
    <source>
        <dbReference type="Proteomes" id="UP000007635"/>
    </source>
</evidence>
<dbReference type="SUPFAM" id="SSF81301">
    <property type="entry name" value="Nucleotidyltransferase"/>
    <property type="match status" value="1"/>
</dbReference>
<evidence type="ECO:0000256" key="1">
    <source>
        <dbReference type="SAM" id="MobiDB-lite"/>
    </source>
</evidence>
<keyword evidence="4" id="KW-1185">Reference proteome</keyword>
<dbReference type="Ensembl" id="ENSGACT00000072512.1">
    <property type="protein sequence ID" value="ENSGACP00000044148.1"/>
    <property type="gene ID" value="ENSGACG00000006142.2"/>
</dbReference>
<dbReference type="GeneTree" id="ENSGT00940000154598"/>
<dbReference type="InterPro" id="IPR048840">
    <property type="entry name" value="PolA_pol_NTPase"/>
</dbReference>
<evidence type="ECO:0000313" key="3">
    <source>
        <dbReference type="Ensembl" id="ENSGACP00000044148.1"/>
    </source>
</evidence>
<dbReference type="PANTHER" id="PTHR10682:SF10">
    <property type="entry name" value="POLYNUCLEOTIDE ADENYLYLTRANSFERASE"/>
    <property type="match status" value="1"/>
</dbReference>
<proteinExistence type="predicted"/>
<accession>A0AAQ4Q1G6</accession>
<dbReference type="Gene3D" id="1.10.1410.10">
    <property type="match status" value="1"/>
</dbReference>
<feature type="domain" description="Poly(A) polymerase nucleotidyltransferase" evidence="2">
    <location>
        <begin position="51"/>
        <end position="146"/>
    </location>
</feature>
<protein>
    <recommendedName>
        <fullName evidence="2">Poly(A) polymerase nucleotidyltransferase domain-containing protein</fullName>
    </recommendedName>
</protein>
<dbReference type="GO" id="GO:1990817">
    <property type="term" value="F:poly(A) RNA polymerase activity"/>
    <property type="evidence" value="ECO:0007669"/>
    <property type="project" value="TreeGrafter"/>
</dbReference>
<reference evidence="3" key="2">
    <citation type="submission" date="2025-08" db="UniProtKB">
        <authorList>
            <consortium name="Ensembl"/>
        </authorList>
    </citation>
    <scope>IDENTIFICATION</scope>
</reference>
<dbReference type="InterPro" id="IPR043519">
    <property type="entry name" value="NT_sf"/>
</dbReference>
<organism evidence="3 4">
    <name type="scientific">Gasterosteus aculeatus aculeatus</name>
    <name type="common">three-spined stickleback</name>
    <dbReference type="NCBI Taxonomy" id="481459"/>
    <lineage>
        <taxon>Eukaryota</taxon>
        <taxon>Metazoa</taxon>
        <taxon>Chordata</taxon>
        <taxon>Craniata</taxon>
        <taxon>Vertebrata</taxon>
        <taxon>Euteleostomi</taxon>
        <taxon>Actinopterygii</taxon>
        <taxon>Neopterygii</taxon>
        <taxon>Teleostei</taxon>
        <taxon>Neoteleostei</taxon>
        <taxon>Acanthomorphata</taxon>
        <taxon>Eupercaria</taxon>
        <taxon>Perciformes</taxon>
        <taxon>Cottioidei</taxon>
        <taxon>Gasterosteales</taxon>
        <taxon>Gasterosteidae</taxon>
        <taxon>Gasterosteus</taxon>
    </lineage>
</organism>
<reference evidence="3 4" key="1">
    <citation type="journal article" date="2021" name="G3 (Bethesda)">
        <title>Improved contiguity of the threespine stickleback genome using long-read sequencing.</title>
        <authorList>
            <person name="Nath S."/>
            <person name="Shaw D.E."/>
            <person name="White M.A."/>
        </authorList>
    </citation>
    <scope>NUCLEOTIDE SEQUENCE [LARGE SCALE GENOMIC DNA]</scope>
    <source>
        <strain evidence="3 4">Lake Benthic</strain>
    </source>
</reference>
<dbReference type="AlphaFoldDB" id="A0AAQ4Q1G6"/>
<dbReference type="PANTHER" id="PTHR10682">
    <property type="entry name" value="POLY A POLYMERASE"/>
    <property type="match status" value="1"/>
</dbReference>
<reference evidence="3" key="3">
    <citation type="submission" date="2025-09" db="UniProtKB">
        <authorList>
            <consortium name="Ensembl"/>
        </authorList>
    </citation>
    <scope>IDENTIFICATION</scope>
</reference>
<evidence type="ECO:0000259" key="2">
    <source>
        <dbReference type="Pfam" id="PF20750"/>
    </source>
</evidence>
<dbReference type="Gene3D" id="3.30.460.10">
    <property type="entry name" value="Beta Polymerase, domain 2"/>
    <property type="match status" value="1"/>
</dbReference>
<sequence length="155" mass="17567">MVNDTQLQSTQCRLVQRKIIFPQRKRSIEATMSRPRKSPDASPPAPPRRYGISGPISEDQPSEDQLILTEQLIKTLATCDAFVDDLELRRRENAVEQLESLFKEWLTEICKELNIPDHVTEKVGGKIFTFGSRHLGVDSKDSSRETTSSPLSLRS</sequence>